<dbReference type="Proteomes" id="UP000805193">
    <property type="component" value="Unassembled WGS sequence"/>
</dbReference>
<sequence length="303" mass="33151">LRTYHRPRLGYNVVQNGPRPYPAHSFVWVQQGYTCRQWPFYRSQDDGKPCITFNKQRGFCKAGKCFGRSWNPFPAVPPPRIHPGGSGTIYTYVLVTPKYPRPMSNGGGRPPLSTSPEPPPAPRSWIQCSYLCSGWPIRRENEEDGSPCTTWFRGKGSCKAGRCVLNVESRSDVEPTPETRTTEAEPNPIEPDVNPATESEKGAPATEPELPPQPEEEPVGPPEEAVPNGSEALPDPRTEEVPPNESGPEPEFSPEPVAPSEPEAPGQESSEPEEQSGPSIPEAAPENEPEEDPCDGDECNAVS</sequence>
<proteinExistence type="predicted"/>
<accession>A0AC60QV69</accession>
<name>A0AC60QV69_IXOPE</name>
<reference evidence="1 2" key="1">
    <citation type="journal article" date="2020" name="Cell">
        <title>Large-Scale Comparative Analyses of Tick Genomes Elucidate Their Genetic Diversity and Vector Capacities.</title>
        <authorList>
            <consortium name="Tick Genome and Microbiome Consortium (TIGMIC)"/>
            <person name="Jia N."/>
            <person name="Wang J."/>
            <person name="Shi W."/>
            <person name="Du L."/>
            <person name="Sun Y."/>
            <person name="Zhan W."/>
            <person name="Jiang J.F."/>
            <person name="Wang Q."/>
            <person name="Zhang B."/>
            <person name="Ji P."/>
            <person name="Bell-Sakyi L."/>
            <person name="Cui X.M."/>
            <person name="Yuan T.T."/>
            <person name="Jiang B.G."/>
            <person name="Yang W.F."/>
            <person name="Lam T.T."/>
            <person name="Chang Q.C."/>
            <person name="Ding S.J."/>
            <person name="Wang X.J."/>
            <person name="Zhu J.G."/>
            <person name="Ruan X.D."/>
            <person name="Zhao L."/>
            <person name="Wei J.T."/>
            <person name="Ye R.Z."/>
            <person name="Que T.C."/>
            <person name="Du C.H."/>
            <person name="Zhou Y.H."/>
            <person name="Cheng J.X."/>
            <person name="Dai P.F."/>
            <person name="Guo W.B."/>
            <person name="Han X.H."/>
            <person name="Huang E.J."/>
            <person name="Li L.F."/>
            <person name="Wei W."/>
            <person name="Gao Y.C."/>
            <person name="Liu J.Z."/>
            <person name="Shao H.Z."/>
            <person name="Wang X."/>
            <person name="Wang C.C."/>
            <person name="Yang T.C."/>
            <person name="Huo Q.B."/>
            <person name="Li W."/>
            <person name="Chen H.Y."/>
            <person name="Chen S.E."/>
            <person name="Zhou L.G."/>
            <person name="Ni X.B."/>
            <person name="Tian J.H."/>
            <person name="Sheng Y."/>
            <person name="Liu T."/>
            <person name="Pan Y.S."/>
            <person name="Xia L.Y."/>
            <person name="Li J."/>
            <person name="Zhao F."/>
            <person name="Cao W.C."/>
        </authorList>
    </citation>
    <scope>NUCLEOTIDE SEQUENCE [LARGE SCALE GENOMIC DNA]</scope>
    <source>
        <strain evidence="1">Iper-2018</strain>
    </source>
</reference>
<gene>
    <name evidence="1" type="ORF">HPB47_014753</name>
</gene>
<feature type="non-terminal residue" evidence="1">
    <location>
        <position position="1"/>
    </location>
</feature>
<evidence type="ECO:0000313" key="1">
    <source>
        <dbReference type="EMBL" id="KAG0443581.1"/>
    </source>
</evidence>
<organism evidence="1 2">
    <name type="scientific">Ixodes persulcatus</name>
    <name type="common">Taiga tick</name>
    <dbReference type="NCBI Taxonomy" id="34615"/>
    <lineage>
        <taxon>Eukaryota</taxon>
        <taxon>Metazoa</taxon>
        <taxon>Ecdysozoa</taxon>
        <taxon>Arthropoda</taxon>
        <taxon>Chelicerata</taxon>
        <taxon>Arachnida</taxon>
        <taxon>Acari</taxon>
        <taxon>Parasitiformes</taxon>
        <taxon>Ixodida</taxon>
        <taxon>Ixodoidea</taxon>
        <taxon>Ixodidae</taxon>
        <taxon>Ixodinae</taxon>
        <taxon>Ixodes</taxon>
    </lineage>
</organism>
<protein>
    <submittedName>
        <fullName evidence="1">Uncharacterized protein</fullName>
    </submittedName>
</protein>
<evidence type="ECO:0000313" key="2">
    <source>
        <dbReference type="Proteomes" id="UP000805193"/>
    </source>
</evidence>
<comment type="caution">
    <text evidence="1">The sequence shown here is derived from an EMBL/GenBank/DDBJ whole genome shotgun (WGS) entry which is preliminary data.</text>
</comment>
<keyword evidence="2" id="KW-1185">Reference proteome</keyword>
<dbReference type="EMBL" id="JABSTQ010003201">
    <property type="protein sequence ID" value="KAG0443581.1"/>
    <property type="molecule type" value="Genomic_DNA"/>
</dbReference>